<evidence type="ECO:0000256" key="1">
    <source>
        <dbReference type="PROSITE-ProRule" id="PRU10141"/>
    </source>
</evidence>
<feature type="binding site" evidence="1">
    <location>
        <position position="350"/>
    </location>
    <ligand>
        <name>ATP</name>
        <dbReference type="ChEBI" id="CHEBI:30616"/>
    </ligand>
</feature>
<dbReference type="Proteomes" id="UP000663844">
    <property type="component" value="Unassembled WGS sequence"/>
</dbReference>
<dbReference type="GO" id="GO:0000309">
    <property type="term" value="F:nicotinamide-nucleotide adenylyltransferase activity"/>
    <property type="evidence" value="ECO:0007669"/>
    <property type="project" value="TreeGrafter"/>
</dbReference>
<dbReference type="Gene3D" id="3.90.1200.10">
    <property type="match status" value="1"/>
</dbReference>
<dbReference type="Proteomes" id="UP000663845">
    <property type="component" value="Unassembled WGS sequence"/>
</dbReference>
<dbReference type="EMBL" id="CAJNOG010002584">
    <property type="protein sequence ID" value="CAF1510862.1"/>
    <property type="molecule type" value="Genomic_DNA"/>
</dbReference>
<dbReference type="InterPro" id="IPR004119">
    <property type="entry name" value="EcKL"/>
</dbReference>
<name>A0A815TT02_9BILA</name>
<feature type="domain" description="Cytidyltransferase-like" evidence="2">
    <location>
        <begin position="42"/>
        <end position="234"/>
    </location>
</feature>
<dbReference type="InterPro" id="IPR014729">
    <property type="entry name" value="Rossmann-like_a/b/a_fold"/>
</dbReference>
<keyword evidence="1" id="KW-0547">Nucleotide-binding</keyword>
<dbReference type="InterPro" id="IPR017441">
    <property type="entry name" value="Protein_kinase_ATP_BS"/>
</dbReference>
<dbReference type="GO" id="GO:0004515">
    <property type="term" value="F:nicotinate-nucleotide adenylyltransferase activity"/>
    <property type="evidence" value="ECO:0007669"/>
    <property type="project" value="TreeGrafter"/>
</dbReference>
<dbReference type="PROSITE" id="PS00107">
    <property type="entry name" value="PROTEIN_KINASE_ATP"/>
    <property type="match status" value="1"/>
</dbReference>
<gene>
    <name evidence="3" type="ORF">JYZ213_LOCUS44024</name>
    <name evidence="4" type="ORF">OXD698_LOCUS36691</name>
</gene>
<protein>
    <recommendedName>
        <fullName evidence="2">Cytidyltransferase-like domain-containing protein</fullName>
    </recommendedName>
</protein>
<dbReference type="PANTHER" id="PTHR12039:SF0">
    <property type="entry name" value="NICOTINAMIDE-NUCLEOTIDE ADENYLYLTRANSFERASE"/>
    <property type="match status" value="1"/>
</dbReference>
<evidence type="ECO:0000259" key="2">
    <source>
        <dbReference type="Pfam" id="PF01467"/>
    </source>
</evidence>
<dbReference type="InterPro" id="IPR004821">
    <property type="entry name" value="Cyt_trans-like"/>
</dbReference>
<dbReference type="InterPro" id="IPR051182">
    <property type="entry name" value="Euk_NMN_adenylyltrnsfrase"/>
</dbReference>
<dbReference type="SUPFAM" id="SSF56112">
    <property type="entry name" value="Protein kinase-like (PK-like)"/>
    <property type="match status" value="1"/>
</dbReference>
<accession>A0A815TT02</accession>
<dbReference type="GO" id="GO:0009435">
    <property type="term" value="P:NAD+ biosynthetic process"/>
    <property type="evidence" value="ECO:0007669"/>
    <property type="project" value="TreeGrafter"/>
</dbReference>
<evidence type="ECO:0000313" key="5">
    <source>
        <dbReference type="Proteomes" id="UP000663845"/>
    </source>
</evidence>
<dbReference type="EMBL" id="CAJOAZ010006138">
    <property type="protein sequence ID" value="CAF4124802.1"/>
    <property type="molecule type" value="Genomic_DNA"/>
</dbReference>
<keyword evidence="1" id="KW-0067">ATP-binding</keyword>
<dbReference type="Pfam" id="PF01467">
    <property type="entry name" value="CTP_transf_like"/>
    <property type="match status" value="1"/>
</dbReference>
<dbReference type="PANTHER" id="PTHR12039">
    <property type="entry name" value="NICOTINAMIDE MONONUCLEOTIDE ADENYLYLTRANSFERASE"/>
    <property type="match status" value="1"/>
</dbReference>
<dbReference type="InterPro" id="IPR011009">
    <property type="entry name" value="Kinase-like_dom_sf"/>
</dbReference>
<dbReference type="SUPFAM" id="SSF52374">
    <property type="entry name" value="Nucleotidylyl transferase"/>
    <property type="match status" value="1"/>
</dbReference>
<dbReference type="GO" id="GO:0005524">
    <property type="term" value="F:ATP binding"/>
    <property type="evidence" value="ECO:0007669"/>
    <property type="project" value="UniProtKB-UniRule"/>
</dbReference>
<evidence type="ECO:0000313" key="3">
    <source>
        <dbReference type="EMBL" id="CAF1510862.1"/>
    </source>
</evidence>
<organism evidence="3 5">
    <name type="scientific">Adineta steineri</name>
    <dbReference type="NCBI Taxonomy" id="433720"/>
    <lineage>
        <taxon>Eukaryota</taxon>
        <taxon>Metazoa</taxon>
        <taxon>Spiralia</taxon>
        <taxon>Gnathifera</taxon>
        <taxon>Rotifera</taxon>
        <taxon>Eurotatoria</taxon>
        <taxon>Bdelloidea</taxon>
        <taxon>Adinetida</taxon>
        <taxon>Adinetidae</taxon>
        <taxon>Adineta</taxon>
    </lineage>
</organism>
<proteinExistence type="predicted"/>
<reference evidence="3" key="1">
    <citation type="submission" date="2021-02" db="EMBL/GenBank/DDBJ databases">
        <authorList>
            <person name="Nowell W R."/>
        </authorList>
    </citation>
    <scope>NUCLEOTIDE SEQUENCE</scope>
</reference>
<dbReference type="AlphaFoldDB" id="A0A815TT02"/>
<sequence>MSNSISNTKLLMKNFLEPDDITILPQHHLKPRQTNLIPAICFYNGSFVPIHGGHINLLEETKNYINNLGTHEFLGAYISPSHSGYISKKLNSEELIGAGHRLAMIYIAIEHIQWIMVDLFEMFQPYNTKLNITMKYFISRVHSQLPYGKEIDIFWLRGEDALTHKKSPDNIIELGFNTIYIMNRVSNENLISQYKSIEDYHNTRWEEIRSLSPFSEKFHIIKTKYMDLSSSCIRACAKNIATTREQLQSCVQIDKVTNYIIEHQLWNTRGDILSRRMPSLSIFPNDINDLTSELLSYMLSIYSNSSIQVQSFLFEQVGVGTGWNGSIYRLYHIEYSSDSINSLPRSLILKLSTEIPKCYYVDRHPECPNKSLLLLEDLSINYYPLGKKESIEDSTIFLLINSIGCLHAEFFNYPLLKKDLFNWLPTLNSTVKHYHYEYSLKINDKEFMQLLESRVSSKAFIYAKLLVTNIPNIFQKLTDQYYTLSHGDFSINNIYMRRNQSYRLVIFDWQTCCRANGLIDVVFLLRLFDNDQARLPEPQVLELYHRILVKYGVLNYDLSSIRHDYYTLALPFMFVLLSSLKPLKDSKFNRIIMILEDIVNYQNNIDKHEQ</sequence>
<dbReference type="Gene3D" id="3.40.50.620">
    <property type="entry name" value="HUPs"/>
    <property type="match status" value="1"/>
</dbReference>
<evidence type="ECO:0000313" key="4">
    <source>
        <dbReference type="EMBL" id="CAF4124802.1"/>
    </source>
</evidence>
<comment type="caution">
    <text evidence="3">The sequence shown here is derived from an EMBL/GenBank/DDBJ whole genome shotgun (WGS) entry which is preliminary data.</text>
</comment>
<dbReference type="Pfam" id="PF02958">
    <property type="entry name" value="EcKL"/>
    <property type="match status" value="1"/>
</dbReference>